<name>A0ABX0HH96_9BACT</name>
<sequence>MTDDEFDLLDELYFLQSFAYLQDSLGWEDERLLLNLEALVKKGWIKCFSSPEEELFDNPPIQNKGRELYYLATKKGLLQHNTR</sequence>
<comment type="caution">
    <text evidence="1">The sequence shown here is derived from an EMBL/GenBank/DDBJ whole genome shotgun (WGS) entry which is preliminary data.</text>
</comment>
<organism evidence="1 2">
    <name type="scientific">Cyclobacterium plantarum</name>
    <dbReference type="NCBI Taxonomy" id="2716263"/>
    <lineage>
        <taxon>Bacteria</taxon>
        <taxon>Pseudomonadati</taxon>
        <taxon>Bacteroidota</taxon>
        <taxon>Cytophagia</taxon>
        <taxon>Cytophagales</taxon>
        <taxon>Cyclobacteriaceae</taxon>
        <taxon>Cyclobacterium</taxon>
    </lineage>
</organism>
<reference evidence="1 2" key="1">
    <citation type="submission" date="2020-03" db="EMBL/GenBank/DDBJ databases">
        <title>Cyclobacterium plantarum sp. nov., a marine bacterium isolated from a coastal-marine wetland.</title>
        <authorList>
            <person name="Sanchez-Porro C."/>
            <person name="Ventosa A."/>
            <person name="Amoozegar M."/>
        </authorList>
    </citation>
    <scope>NUCLEOTIDE SEQUENCE [LARGE SCALE GENOMIC DNA]</scope>
    <source>
        <strain evidence="1 2">GBPx2</strain>
    </source>
</reference>
<dbReference type="RefSeq" id="WP_166151026.1">
    <property type="nucleotide sequence ID" value="NZ_JAANYN010000014.1"/>
</dbReference>
<accession>A0ABX0HH96</accession>
<protein>
    <submittedName>
        <fullName evidence="1">Uncharacterized protein</fullName>
    </submittedName>
</protein>
<evidence type="ECO:0000313" key="1">
    <source>
        <dbReference type="EMBL" id="NHE59527.1"/>
    </source>
</evidence>
<keyword evidence="2" id="KW-1185">Reference proteome</keyword>
<proteinExistence type="predicted"/>
<dbReference type="EMBL" id="JAANYN010000014">
    <property type="protein sequence ID" value="NHE59527.1"/>
    <property type="molecule type" value="Genomic_DNA"/>
</dbReference>
<evidence type="ECO:0000313" key="2">
    <source>
        <dbReference type="Proteomes" id="UP000649799"/>
    </source>
</evidence>
<gene>
    <name evidence="1" type="ORF">G9Q97_22180</name>
</gene>
<dbReference type="Proteomes" id="UP000649799">
    <property type="component" value="Unassembled WGS sequence"/>
</dbReference>